<evidence type="ECO:0000313" key="2">
    <source>
        <dbReference type="EMBL" id="MBI0554021.1"/>
    </source>
</evidence>
<dbReference type="RefSeq" id="WP_014700493.1">
    <property type="nucleotide sequence ID" value="NC_017845.1"/>
</dbReference>
<dbReference type="STRING" id="1905730.W5S_2872"/>
<dbReference type="HOGENOM" id="CLU_086293_4_0_6"/>
<keyword evidence="4" id="KW-1185">Reference proteome</keyword>
<dbReference type="EMBL" id="CP003415">
    <property type="protein sequence ID" value="AFI90955.1"/>
    <property type="molecule type" value="Genomic_DNA"/>
</dbReference>
<organism evidence="1 3">
    <name type="scientific">Pectobacterium parmentieri</name>
    <dbReference type="NCBI Taxonomy" id="1905730"/>
    <lineage>
        <taxon>Bacteria</taxon>
        <taxon>Pseudomonadati</taxon>
        <taxon>Pseudomonadota</taxon>
        <taxon>Gammaproteobacteria</taxon>
        <taxon>Enterobacterales</taxon>
        <taxon>Pectobacteriaceae</taxon>
        <taxon>Pectobacterium</taxon>
    </lineage>
</organism>
<evidence type="ECO:0000313" key="1">
    <source>
        <dbReference type="EMBL" id="AFI90955.1"/>
    </source>
</evidence>
<name>A0A0H3I6W0_PECPM</name>
<dbReference type="Proteomes" id="UP001194579">
    <property type="component" value="Unassembled WGS sequence"/>
</dbReference>
<evidence type="ECO:0000313" key="4">
    <source>
        <dbReference type="Proteomes" id="UP001194579"/>
    </source>
</evidence>
<proteinExistence type="predicted"/>
<evidence type="ECO:0000313" key="3">
    <source>
        <dbReference type="Proteomes" id="UP000008044"/>
    </source>
</evidence>
<dbReference type="AlphaFoldDB" id="A0A0H3I6W0"/>
<dbReference type="EMBL" id="WABS01000008">
    <property type="protein sequence ID" value="MBI0554021.1"/>
    <property type="molecule type" value="Genomic_DNA"/>
</dbReference>
<reference evidence="1 3" key="1">
    <citation type="journal article" date="2012" name="J. Bacteriol.">
        <title>Genome sequence of Pectobacterium sp. strain SCC3193.</title>
        <authorList>
            <person name="Koskinen J.P."/>
            <person name="Laine P."/>
            <person name="Niemi O."/>
            <person name="Nykyri J."/>
            <person name="Harjunpaa H."/>
            <person name="Auvinen P."/>
            <person name="Paulin L."/>
            <person name="Pirhonen M."/>
            <person name="Palva T."/>
            <person name="Holm L."/>
        </authorList>
    </citation>
    <scope>NUCLEOTIDE SEQUENCE [LARGE SCALE GENOMIC DNA]</scope>
    <source>
        <strain evidence="1 3">SCC3193</strain>
    </source>
</reference>
<reference evidence="2" key="4">
    <citation type="submission" date="2024-05" db="EMBL/GenBank/DDBJ databases">
        <title>Identification of Pectobacterium versatile causing blackleg of potato from New York State with a whole genome sequencing approach.</title>
        <authorList>
            <person name="Ma X."/>
            <person name="Swingle B."/>
        </authorList>
    </citation>
    <scope>NUCLEOTIDE SEQUENCE</scope>
    <source>
        <strain evidence="2">NY1588A</strain>
    </source>
</reference>
<dbReference type="NCBIfam" id="TIGR01634">
    <property type="entry name" value="tail_P2_I"/>
    <property type="match status" value="1"/>
</dbReference>
<gene>
    <name evidence="1" type="ordered locus">W5S_2872</name>
    <name evidence="2" type="ORF">F6Q06_05865</name>
</gene>
<protein>
    <submittedName>
        <fullName evidence="1">Gp25, tail fiber</fullName>
    </submittedName>
    <submittedName>
        <fullName evidence="2">Phage tail protein I</fullName>
    </submittedName>
</protein>
<dbReference type="Proteomes" id="UP000008044">
    <property type="component" value="Chromosome"/>
</dbReference>
<reference evidence="4" key="3">
    <citation type="submission" date="2023-07" db="EMBL/GenBank/DDBJ databases">
        <title>Identification of Pectobacterium versatile causing blackleg of potato from New York State with a whole genome sequencing approach.</title>
        <authorList>
            <person name="Ma X."/>
            <person name="Swingle B."/>
        </authorList>
    </citation>
    <scope>NUCLEOTIDE SEQUENCE [LARGE SCALE GENOMIC DNA]</scope>
    <source>
        <strain evidence="4">NY1588A</strain>
    </source>
</reference>
<accession>A0A0H3I6W0</accession>
<dbReference type="eggNOG" id="COG4385">
    <property type="taxonomic scope" value="Bacteria"/>
</dbReference>
<dbReference type="KEGG" id="pec:W5S_2872"/>
<dbReference type="PATRIC" id="fig|1166016.3.peg.2913"/>
<reference evidence="1" key="2">
    <citation type="submission" date="2012-03" db="EMBL/GenBank/DDBJ databases">
        <authorList>
            <person name="Koskinen P."/>
            <person name="Laine P."/>
            <person name="Niemi O."/>
            <person name="Nykyri J."/>
            <person name="Harjunpaa H."/>
            <person name="Auvinen P."/>
            <person name="Paulin L."/>
            <person name="Pirhonen M."/>
            <person name="Palva T."/>
            <person name="Holm L."/>
        </authorList>
    </citation>
    <scope>NUCLEOTIDE SEQUENCE</scope>
    <source>
        <strain evidence="1">SCC3193</strain>
    </source>
</reference>
<sequence>MADSLQLLPPPLAADARFRSLAELSDRFDDIDLNTLLVYLVDIADGSALPWLAEQFSLFGDGWELAESDDSKRALIKAAIDLHRSKGTPWSIKEIIRRFGFGDSTLIENIGRLNYDGETTYNNLYVHGDKAAWAVYRVLLKQPITNDQARMLRNAIGMFAPVRCHLASIEYWEVPIRYNRTAIYDSNYNHGSA</sequence>
<dbReference type="InterPro" id="IPR006521">
    <property type="entry name" value="Tail_protein_I"/>
</dbReference>
<dbReference type="Pfam" id="PF09684">
    <property type="entry name" value="Tail_P2_I"/>
    <property type="match status" value="1"/>
</dbReference>